<dbReference type="Proteomes" id="UP000887577">
    <property type="component" value="Unplaced"/>
</dbReference>
<protein>
    <submittedName>
        <fullName evidence="3">Uncharacterized protein</fullName>
    </submittedName>
</protein>
<name>A0A914YD00_9BILA</name>
<organism evidence="2 3">
    <name type="scientific">Panagrolaimus superbus</name>
    <dbReference type="NCBI Taxonomy" id="310955"/>
    <lineage>
        <taxon>Eukaryota</taxon>
        <taxon>Metazoa</taxon>
        <taxon>Ecdysozoa</taxon>
        <taxon>Nematoda</taxon>
        <taxon>Chromadorea</taxon>
        <taxon>Rhabditida</taxon>
        <taxon>Tylenchina</taxon>
        <taxon>Panagrolaimomorpha</taxon>
        <taxon>Panagrolaimoidea</taxon>
        <taxon>Panagrolaimidae</taxon>
        <taxon>Panagrolaimus</taxon>
    </lineage>
</organism>
<dbReference type="WBParaSite" id="PSU_v2.g15334.t1">
    <property type="protein sequence ID" value="PSU_v2.g15334.t1"/>
    <property type="gene ID" value="PSU_v2.g15334"/>
</dbReference>
<evidence type="ECO:0000256" key="1">
    <source>
        <dbReference type="SAM" id="SignalP"/>
    </source>
</evidence>
<evidence type="ECO:0000313" key="3">
    <source>
        <dbReference type="WBParaSite" id="PSU_v2.g15334.t1"/>
    </source>
</evidence>
<proteinExistence type="predicted"/>
<keyword evidence="1" id="KW-0732">Signal</keyword>
<feature type="chain" id="PRO_5037987709" evidence="1">
    <location>
        <begin position="24"/>
        <end position="108"/>
    </location>
</feature>
<accession>A0A914YD00</accession>
<dbReference type="AlphaFoldDB" id="A0A914YD00"/>
<keyword evidence="2" id="KW-1185">Reference proteome</keyword>
<evidence type="ECO:0000313" key="2">
    <source>
        <dbReference type="Proteomes" id="UP000887577"/>
    </source>
</evidence>
<sequence length="108" mass="12216">MGQIIHSIISLVLLLIFVSFGKSLEDHQYSFEFDEINIADIVEAVETVETITKEMEIIAEILPQSDMIETCRIILKSSGIIGDLIGIGFDFYFPEKVCLSLIKEKNFD</sequence>
<feature type="signal peptide" evidence="1">
    <location>
        <begin position="1"/>
        <end position="23"/>
    </location>
</feature>
<reference evidence="3" key="1">
    <citation type="submission" date="2022-11" db="UniProtKB">
        <authorList>
            <consortium name="WormBaseParasite"/>
        </authorList>
    </citation>
    <scope>IDENTIFICATION</scope>
</reference>